<dbReference type="SUPFAM" id="SSF46785">
    <property type="entry name" value="Winged helix' DNA-binding domain"/>
    <property type="match status" value="1"/>
</dbReference>
<organism evidence="5 6">
    <name type="scientific">Arthrobacter terricola</name>
    <dbReference type="NCBI Taxonomy" id="2547396"/>
    <lineage>
        <taxon>Bacteria</taxon>
        <taxon>Bacillati</taxon>
        <taxon>Actinomycetota</taxon>
        <taxon>Actinomycetes</taxon>
        <taxon>Micrococcales</taxon>
        <taxon>Micrococcaceae</taxon>
        <taxon>Arthrobacter</taxon>
    </lineage>
</organism>
<sequence length="231" mass="25065">MHIVIKSDTCDTGPMSATPTGSLRATTIAGAIAAELRAEIAAGRILPGEKLRQNELANRFGTSTTPVREAIAILRHEGLVRHTPQRGATVFSPSAEELREQYAIRTALEALAARHAAANFQAEDAAPLQALIDEMSRCVDPDRYVELNHQFHMGLYRLSKMDQLVELIDNLRGSSNAYLLISAKATAPSPQLDKEHSEILEACKAGDLQKADSAIRRHLGASARNIIEAIP</sequence>
<dbReference type="InterPro" id="IPR036388">
    <property type="entry name" value="WH-like_DNA-bd_sf"/>
</dbReference>
<dbReference type="Pfam" id="PF00392">
    <property type="entry name" value="GntR"/>
    <property type="match status" value="1"/>
</dbReference>
<evidence type="ECO:0000256" key="2">
    <source>
        <dbReference type="ARBA" id="ARBA00023125"/>
    </source>
</evidence>
<evidence type="ECO:0000259" key="4">
    <source>
        <dbReference type="PROSITE" id="PS50949"/>
    </source>
</evidence>
<dbReference type="Pfam" id="PF07729">
    <property type="entry name" value="FCD"/>
    <property type="match status" value="1"/>
</dbReference>
<protein>
    <submittedName>
        <fullName evidence="5">GntR family transcriptional regulator</fullName>
    </submittedName>
</protein>
<dbReference type="GO" id="GO:0003700">
    <property type="term" value="F:DNA-binding transcription factor activity"/>
    <property type="evidence" value="ECO:0007669"/>
    <property type="project" value="InterPro"/>
</dbReference>
<dbReference type="InterPro" id="IPR000524">
    <property type="entry name" value="Tscrpt_reg_HTH_GntR"/>
</dbReference>
<dbReference type="OrthoDB" id="9816161at2"/>
<dbReference type="RefSeq" id="WP_133205529.1">
    <property type="nucleotide sequence ID" value="NZ_SMRU01000022.1"/>
</dbReference>
<feature type="domain" description="HTH gntR-type" evidence="4">
    <location>
        <begin position="26"/>
        <end position="93"/>
    </location>
</feature>
<dbReference type="PANTHER" id="PTHR43537:SF5">
    <property type="entry name" value="UXU OPERON TRANSCRIPTIONAL REGULATOR"/>
    <property type="match status" value="1"/>
</dbReference>
<dbReference type="SMART" id="SM00895">
    <property type="entry name" value="FCD"/>
    <property type="match status" value="1"/>
</dbReference>
<dbReference type="AlphaFoldDB" id="A0A4R5KBW3"/>
<dbReference type="InterPro" id="IPR011711">
    <property type="entry name" value="GntR_C"/>
</dbReference>
<dbReference type="Proteomes" id="UP000295511">
    <property type="component" value="Unassembled WGS sequence"/>
</dbReference>
<comment type="caution">
    <text evidence="5">The sequence shown here is derived from an EMBL/GenBank/DDBJ whole genome shotgun (WGS) entry which is preliminary data.</text>
</comment>
<accession>A0A4R5KBW3</accession>
<dbReference type="GO" id="GO:0003677">
    <property type="term" value="F:DNA binding"/>
    <property type="evidence" value="ECO:0007669"/>
    <property type="project" value="UniProtKB-KW"/>
</dbReference>
<gene>
    <name evidence="5" type="ORF">E1809_17565</name>
</gene>
<evidence type="ECO:0000256" key="3">
    <source>
        <dbReference type="ARBA" id="ARBA00023163"/>
    </source>
</evidence>
<keyword evidence="2" id="KW-0238">DNA-binding</keyword>
<reference evidence="5 6" key="1">
    <citation type="submission" date="2019-03" db="EMBL/GenBank/DDBJ databases">
        <title>Whole genome sequence of Arthrobacter sp JH1-1.</title>
        <authorList>
            <person name="Trinh H.N."/>
        </authorList>
    </citation>
    <scope>NUCLEOTIDE SEQUENCE [LARGE SCALE GENOMIC DNA]</scope>
    <source>
        <strain evidence="5 6">JH1-1</strain>
    </source>
</reference>
<keyword evidence="3" id="KW-0804">Transcription</keyword>
<dbReference type="InterPro" id="IPR036390">
    <property type="entry name" value="WH_DNA-bd_sf"/>
</dbReference>
<dbReference type="Gene3D" id="1.10.10.10">
    <property type="entry name" value="Winged helix-like DNA-binding domain superfamily/Winged helix DNA-binding domain"/>
    <property type="match status" value="1"/>
</dbReference>
<dbReference type="InterPro" id="IPR008920">
    <property type="entry name" value="TF_FadR/GntR_C"/>
</dbReference>
<keyword evidence="6" id="KW-1185">Reference proteome</keyword>
<dbReference type="SUPFAM" id="SSF48008">
    <property type="entry name" value="GntR ligand-binding domain-like"/>
    <property type="match status" value="1"/>
</dbReference>
<proteinExistence type="predicted"/>
<keyword evidence="1" id="KW-0805">Transcription regulation</keyword>
<dbReference type="PROSITE" id="PS50949">
    <property type="entry name" value="HTH_GNTR"/>
    <property type="match status" value="1"/>
</dbReference>
<dbReference type="Gene3D" id="1.20.120.530">
    <property type="entry name" value="GntR ligand-binding domain-like"/>
    <property type="match status" value="1"/>
</dbReference>
<evidence type="ECO:0000313" key="6">
    <source>
        <dbReference type="Proteomes" id="UP000295511"/>
    </source>
</evidence>
<evidence type="ECO:0000256" key="1">
    <source>
        <dbReference type="ARBA" id="ARBA00023015"/>
    </source>
</evidence>
<dbReference type="CDD" id="cd07377">
    <property type="entry name" value="WHTH_GntR"/>
    <property type="match status" value="1"/>
</dbReference>
<dbReference type="SMART" id="SM00345">
    <property type="entry name" value="HTH_GNTR"/>
    <property type="match status" value="1"/>
</dbReference>
<name>A0A4R5KBW3_9MICC</name>
<dbReference type="EMBL" id="SMRU01000022">
    <property type="protein sequence ID" value="TDF92661.1"/>
    <property type="molecule type" value="Genomic_DNA"/>
</dbReference>
<dbReference type="PANTHER" id="PTHR43537">
    <property type="entry name" value="TRANSCRIPTIONAL REGULATOR, GNTR FAMILY"/>
    <property type="match status" value="1"/>
</dbReference>
<evidence type="ECO:0000313" key="5">
    <source>
        <dbReference type="EMBL" id="TDF92661.1"/>
    </source>
</evidence>